<keyword evidence="2" id="KW-0963">Cytoplasm</keyword>
<comment type="subcellular location">
    <subcellularLocation>
        <location evidence="1 3">Cytoplasm</location>
    </subcellularLocation>
</comment>
<gene>
    <name evidence="5" type="ORF">CPZ25_010530</name>
</gene>
<dbReference type="PRINTS" id="PR00050">
    <property type="entry name" value="COLDSHOCK"/>
</dbReference>
<evidence type="ECO:0000256" key="3">
    <source>
        <dbReference type="RuleBase" id="RU000408"/>
    </source>
</evidence>
<evidence type="ECO:0000313" key="6">
    <source>
        <dbReference type="Proteomes" id="UP000218387"/>
    </source>
</evidence>
<sequence length="66" mass="7201">MNNGTVKWFNGDKGFGFISREDGDDVFVHFSSIVGDGFKTLNDGDKVTFDTEQGPRGLQAKNVCLA</sequence>
<evidence type="ECO:0000256" key="2">
    <source>
        <dbReference type="ARBA" id="ARBA00022490"/>
    </source>
</evidence>
<dbReference type="GO" id="GO:0051252">
    <property type="term" value="P:regulation of RNA metabolic process"/>
    <property type="evidence" value="ECO:0007669"/>
    <property type="project" value="UniProtKB-ARBA"/>
</dbReference>
<dbReference type="InterPro" id="IPR011129">
    <property type="entry name" value="CSD"/>
</dbReference>
<dbReference type="Pfam" id="PF00313">
    <property type="entry name" value="CSD"/>
    <property type="match status" value="1"/>
</dbReference>
<dbReference type="PROSITE" id="PS51857">
    <property type="entry name" value="CSD_2"/>
    <property type="match status" value="1"/>
</dbReference>
<keyword evidence="6" id="KW-1185">Reference proteome</keyword>
<dbReference type="GO" id="GO:0005737">
    <property type="term" value="C:cytoplasm"/>
    <property type="evidence" value="ECO:0007669"/>
    <property type="project" value="UniProtKB-SubCell"/>
</dbReference>
<dbReference type="InterPro" id="IPR002059">
    <property type="entry name" value="CSP_DNA-bd"/>
</dbReference>
<dbReference type="Gene3D" id="2.40.50.140">
    <property type="entry name" value="Nucleic acid-binding proteins"/>
    <property type="match status" value="1"/>
</dbReference>
<name>A0A4P9C8K3_EUBML</name>
<dbReference type="KEGG" id="emt:CPZ25_010530"/>
<dbReference type="Proteomes" id="UP000218387">
    <property type="component" value="Chromosome"/>
</dbReference>
<dbReference type="InterPro" id="IPR019844">
    <property type="entry name" value="CSD_CS"/>
</dbReference>
<dbReference type="PANTHER" id="PTHR11544">
    <property type="entry name" value="COLD SHOCK DOMAIN CONTAINING PROTEINS"/>
    <property type="match status" value="1"/>
</dbReference>
<dbReference type="CDD" id="cd04458">
    <property type="entry name" value="CSP_CDS"/>
    <property type="match status" value="1"/>
</dbReference>
<organism evidence="5 6">
    <name type="scientific">Eubacterium maltosivorans</name>
    <dbReference type="NCBI Taxonomy" id="2041044"/>
    <lineage>
        <taxon>Bacteria</taxon>
        <taxon>Bacillati</taxon>
        <taxon>Bacillota</taxon>
        <taxon>Clostridia</taxon>
        <taxon>Eubacteriales</taxon>
        <taxon>Eubacteriaceae</taxon>
        <taxon>Eubacterium</taxon>
    </lineage>
</organism>
<evidence type="ECO:0000313" key="5">
    <source>
        <dbReference type="EMBL" id="QCT71744.1"/>
    </source>
</evidence>
<dbReference type="SUPFAM" id="SSF50249">
    <property type="entry name" value="Nucleic acid-binding proteins"/>
    <property type="match status" value="1"/>
</dbReference>
<evidence type="ECO:0000259" key="4">
    <source>
        <dbReference type="PROSITE" id="PS51857"/>
    </source>
</evidence>
<evidence type="ECO:0000256" key="1">
    <source>
        <dbReference type="ARBA" id="ARBA00004496"/>
    </source>
</evidence>
<accession>A0A4P9C8K3</accession>
<reference evidence="5 6" key="1">
    <citation type="submission" date="2018-05" db="EMBL/GenBank/DDBJ databases">
        <title>Genome comparison of Eubacterium sp.</title>
        <authorList>
            <person name="Feng Y."/>
            <person name="Sanchez-Andrea I."/>
            <person name="Stams A.J.M."/>
            <person name="De Vos W.M."/>
        </authorList>
    </citation>
    <scope>NUCLEOTIDE SEQUENCE [LARGE SCALE GENOMIC DNA]</scope>
    <source>
        <strain evidence="5 6">YI</strain>
    </source>
</reference>
<dbReference type="GO" id="GO:0003676">
    <property type="term" value="F:nucleic acid binding"/>
    <property type="evidence" value="ECO:0007669"/>
    <property type="project" value="InterPro"/>
</dbReference>
<dbReference type="SMART" id="SM00357">
    <property type="entry name" value="CSP"/>
    <property type="match status" value="1"/>
</dbReference>
<dbReference type="InterPro" id="IPR012340">
    <property type="entry name" value="NA-bd_OB-fold"/>
</dbReference>
<dbReference type="EMBL" id="CP029487">
    <property type="protein sequence ID" value="QCT71744.1"/>
    <property type="molecule type" value="Genomic_DNA"/>
</dbReference>
<dbReference type="PROSITE" id="PS00352">
    <property type="entry name" value="CSD_1"/>
    <property type="match status" value="1"/>
</dbReference>
<dbReference type="PIRSF" id="PIRSF002599">
    <property type="entry name" value="Cold_shock_A"/>
    <property type="match status" value="1"/>
</dbReference>
<dbReference type="RefSeq" id="WP_038352544.1">
    <property type="nucleotide sequence ID" value="NZ_CABJDW020000001.1"/>
</dbReference>
<proteinExistence type="predicted"/>
<dbReference type="AlphaFoldDB" id="A0A4P9C8K3"/>
<dbReference type="GO" id="GO:0010468">
    <property type="term" value="P:regulation of gene expression"/>
    <property type="evidence" value="ECO:0007669"/>
    <property type="project" value="UniProtKB-ARBA"/>
</dbReference>
<dbReference type="InterPro" id="IPR050181">
    <property type="entry name" value="Cold_shock_domain"/>
</dbReference>
<dbReference type="FunFam" id="2.40.50.140:FF:000006">
    <property type="entry name" value="Cold shock protein CspC"/>
    <property type="match status" value="1"/>
</dbReference>
<feature type="domain" description="CSD" evidence="4">
    <location>
        <begin position="1"/>
        <end position="65"/>
    </location>
</feature>
<protein>
    <submittedName>
        <fullName evidence="5">Cold-shock protein</fullName>
    </submittedName>
</protein>
<dbReference type="InterPro" id="IPR012156">
    <property type="entry name" value="Cold_shock_CspA"/>
</dbReference>